<dbReference type="Proteomes" id="UP000002709">
    <property type="component" value="Chromosome"/>
</dbReference>
<evidence type="ECO:0000259" key="1">
    <source>
        <dbReference type="Pfam" id="PF00535"/>
    </source>
</evidence>
<gene>
    <name evidence="2" type="ordered locus">Plut_1845</name>
</gene>
<dbReference type="Gene3D" id="3.90.550.10">
    <property type="entry name" value="Spore Coat Polysaccharide Biosynthesis Protein SpsA, Chain A"/>
    <property type="match status" value="1"/>
</dbReference>
<sequence length="253" mass="28958">MVGIDTISIITAVYNRADCIHLAMKSVQLQLYKYYEHVVIDGGSTDSTLKRVCDYADYRTLLVSESDQGIYDAINKGIIRSSGEIIGLMHSDDVYANKHVLTRVADAFADSDVDAVYGDVAFFHPQSPGKIIRRYRSDRFRPEMLDWGWMPAHTALFFRKRVFDQYGLYKIDYRIAADFEFVARVFRSGRLRSIYLPEVLVHMSSGGISTGGWRSTILLNQEVLRACRENNIDTNMLKILTKYPLKALEFLRS</sequence>
<dbReference type="eggNOG" id="COG1216">
    <property type="taxonomic scope" value="Bacteria"/>
</dbReference>
<dbReference type="STRING" id="319225.Plut_1845"/>
<name>Q3B1T5_CHLL3</name>
<reference evidence="3" key="1">
    <citation type="submission" date="2005-08" db="EMBL/GenBank/DDBJ databases">
        <title>Complete sequence of Pelodictyon luteolum DSM 273.</title>
        <authorList>
            <consortium name="US DOE Joint Genome Institute"/>
            <person name="Copeland A."/>
            <person name="Lucas S."/>
            <person name="Lapidus A."/>
            <person name="Barry K."/>
            <person name="Detter J.C."/>
            <person name="Glavina T."/>
            <person name="Hammon N."/>
            <person name="Israni S."/>
            <person name="Pitluck S."/>
            <person name="Bryant D."/>
            <person name="Schmutz J."/>
            <person name="Larimer F."/>
            <person name="Land M."/>
            <person name="Kyrpides N."/>
            <person name="Ivanova N."/>
            <person name="Richardson P."/>
        </authorList>
    </citation>
    <scope>NUCLEOTIDE SEQUENCE [LARGE SCALE GENOMIC DNA]</scope>
    <source>
        <strain evidence="3">DSM 273 / BCRC 81028 / 2530</strain>
    </source>
</reference>
<evidence type="ECO:0000313" key="2">
    <source>
        <dbReference type="EMBL" id="ABB24696.1"/>
    </source>
</evidence>
<dbReference type="Pfam" id="PF00535">
    <property type="entry name" value="Glycos_transf_2"/>
    <property type="match status" value="1"/>
</dbReference>
<dbReference type="InterPro" id="IPR001173">
    <property type="entry name" value="Glyco_trans_2-like"/>
</dbReference>
<dbReference type="PANTHER" id="PTHR22916">
    <property type="entry name" value="GLYCOSYLTRANSFERASE"/>
    <property type="match status" value="1"/>
</dbReference>
<protein>
    <recommendedName>
        <fullName evidence="1">Glycosyltransferase 2-like domain-containing protein</fullName>
    </recommendedName>
</protein>
<dbReference type="CDD" id="cd06433">
    <property type="entry name" value="GT_2_WfgS_like"/>
    <property type="match status" value="1"/>
</dbReference>
<feature type="domain" description="Glycosyltransferase 2-like" evidence="1">
    <location>
        <begin position="8"/>
        <end position="131"/>
    </location>
</feature>
<dbReference type="HOGENOM" id="CLU_025996_21_1_10"/>
<dbReference type="InterPro" id="IPR029044">
    <property type="entry name" value="Nucleotide-diphossugar_trans"/>
</dbReference>
<dbReference type="KEGG" id="plt:Plut_1845"/>
<dbReference type="EMBL" id="CP000096">
    <property type="protein sequence ID" value="ABB24696.1"/>
    <property type="molecule type" value="Genomic_DNA"/>
</dbReference>
<organism evidence="2 3">
    <name type="scientific">Chlorobium luteolum (strain DSM 273 / BCRC 81028 / 2530)</name>
    <name type="common">Pelodictyon luteolum</name>
    <dbReference type="NCBI Taxonomy" id="319225"/>
    <lineage>
        <taxon>Bacteria</taxon>
        <taxon>Pseudomonadati</taxon>
        <taxon>Chlorobiota</taxon>
        <taxon>Chlorobiia</taxon>
        <taxon>Chlorobiales</taxon>
        <taxon>Chlorobiaceae</taxon>
        <taxon>Chlorobium/Pelodictyon group</taxon>
        <taxon>Pelodictyon</taxon>
    </lineage>
</organism>
<accession>Q3B1T5</accession>
<keyword evidence="3" id="KW-1185">Reference proteome</keyword>
<dbReference type="GO" id="GO:0016758">
    <property type="term" value="F:hexosyltransferase activity"/>
    <property type="evidence" value="ECO:0007669"/>
    <property type="project" value="UniProtKB-ARBA"/>
</dbReference>
<dbReference type="AlphaFoldDB" id="Q3B1T5"/>
<proteinExistence type="predicted"/>
<dbReference type="CAZy" id="GT2">
    <property type="family name" value="Glycosyltransferase Family 2"/>
</dbReference>
<dbReference type="PANTHER" id="PTHR22916:SF3">
    <property type="entry name" value="UDP-GLCNAC:BETAGAL BETA-1,3-N-ACETYLGLUCOSAMINYLTRANSFERASE-LIKE PROTEIN 1"/>
    <property type="match status" value="1"/>
</dbReference>
<evidence type="ECO:0000313" key="3">
    <source>
        <dbReference type="Proteomes" id="UP000002709"/>
    </source>
</evidence>
<dbReference type="SUPFAM" id="SSF53448">
    <property type="entry name" value="Nucleotide-diphospho-sugar transferases"/>
    <property type="match status" value="1"/>
</dbReference>